<keyword evidence="5" id="KW-1185">Reference proteome</keyword>
<dbReference type="PATRIC" id="fig|1705565.3.peg.1401"/>
<gene>
    <name evidence="4" type="ORF">AM231_26000</name>
</gene>
<dbReference type="Pfam" id="PF00857">
    <property type="entry name" value="Isochorismatase"/>
    <property type="match status" value="1"/>
</dbReference>
<evidence type="ECO:0000259" key="3">
    <source>
        <dbReference type="Pfam" id="PF00857"/>
    </source>
</evidence>
<dbReference type="RefSeq" id="WP_054405258.1">
    <property type="nucleotide sequence ID" value="NZ_LIUT01000008.1"/>
</dbReference>
<evidence type="ECO:0000256" key="1">
    <source>
        <dbReference type="ARBA" id="ARBA00006336"/>
    </source>
</evidence>
<dbReference type="Proteomes" id="UP000036932">
    <property type="component" value="Unassembled WGS sequence"/>
</dbReference>
<sequence length="176" mass="19804">MGKSALLVIDVQNDMFDEENPVYEGERLLYNLKQLIAKARNGRIPVFYIQHNDEGLKEGTEGWKINSEIAPAMSDTIIQKTRPDSFYNTTLAEELKRQDIEHVILAGIQSEICVDTTCRRASSLGYDITLVSDAHSTWSNSVLTAQQIIDHVNATLRWFAAIKTTEEVLFTEEAGV</sequence>
<evidence type="ECO:0000313" key="5">
    <source>
        <dbReference type="Proteomes" id="UP000036932"/>
    </source>
</evidence>
<dbReference type="OrthoDB" id="9785724at2"/>
<dbReference type="GO" id="GO:0016787">
    <property type="term" value="F:hydrolase activity"/>
    <property type="evidence" value="ECO:0007669"/>
    <property type="project" value="UniProtKB-KW"/>
</dbReference>
<organism evidence="4 5">
    <name type="scientific">Paenibacillus solani</name>
    <dbReference type="NCBI Taxonomy" id="1705565"/>
    <lineage>
        <taxon>Bacteria</taxon>
        <taxon>Bacillati</taxon>
        <taxon>Bacillota</taxon>
        <taxon>Bacilli</taxon>
        <taxon>Bacillales</taxon>
        <taxon>Paenibacillaceae</taxon>
        <taxon>Paenibacillus</taxon>
    </lineage>
</organism>
<reference evidence="5" key="1">
    <citation type="submission" date="2015-08" db="EMBL/GenBank/DDBJ databases">
        <title>Genome sequencing project for genomic taxonomy and phylogenomics of Bacillus-like bacteria.</title>
        <authorList>
            <person name="Liu B."/>
            <person name="Wang J."/>
            <person name="Zhu Y."/>
            <person name="Liu G."/>
            <person name="Chen Q."/>
            <person name="Chen Z."/>
            <person name="Lan J."/>
            <person name="Che J."/>
            <person name="Ge C."/>
            <person name="Shi H."/>
            <person name="Pan Z."/>
            <person name="Liu X."/>
        </authorList>
    </citation>
    <scope>NUCLEOTIDE SEQUENCE [LARGE SCALE GENOMIC DNA]</scope>
    <source>
        <strain evidence="5">FJAT-22460</strain>
    </source>
</reference>
<name>A0A0M1N1Q8_9BACL</name>
<dbReference type="Gene3D" id="3.40.50.850">
    <property type="entry name" value="Isochorismatase-like"/>
    <property type="match status" value="1"/>
</dbReference>
<dbReference type="CDD" id="cd01014">
    <property type="entry name" value="nicotinamidase_related"/>
    <property type="match status" value="1"/>
</dbReference>
<accession>A0A0M1N1Q8</accession>
<dbReference type="InterPro" id="IPR000868">
    <property type="entry name" value="Isochorismatase-like_dom"/>
</dbReference>
<dbReference type="PANTHER" id="PTHR43540:SF14">
    <property type="entry name" value="ISOCHORISMATASE"/>
    <property type="match status" value="1"/>
</dbReference>
<feature type="domain" description="Isochorismatase-like" evidence="3">
    <location>
        <begin position="4"/>
        <end position="139"/>
    </location>
</feature>
<comment type="similarity">
    <text evidence="1">Belongs to the isochorismatase family.</text>
</comment>
<evidence type="ECO:0000256" key="2">
    <source>
        <dbReference type="ARBA" id="ARBA00022801"/>
    </source>
</evidence>
<protein>
    <submittedName>
        <fullName evidence="4">Isochorismatase</fullName>
    </submittedName>
</protein>
<dbReference type="EMBL" id="LIUT01000008">
    <property type="protein sequence ID" value="KOR76093.1"/>
    <property type="molecule type" value="Genomic_DNA"/>
</dbReference>
<dbReference type="InterPro" id="IPR036380">
    <property type="entry name" value="Isochorismatase-like_sf"/>
</dbReference>
<proteinExistence type="inferred from homology"/>
<keyword evidence="2" id="KW-0378">Hydrolase</keyword>
<dbReference type="InterPro" id="IPR050272">
    <property type="entry name" value="Isochorismatase-like_hydrls"/>
</dbReference>
<comment type="caution">
    <text evidence="4">The sequence shown here is derived from an EMBL/GenBank/DDBJ whole genome shotgun (WGS) entry which is preliminary data.</text>
</comment>
<evidence type="ECO:0000313" key="4">
    <source>
        <dbReference type="EMBL" id="KOR76093.1"/>
    </source>
</evidence>
<dbReference type="PANTHER" id="PTHR43540">
    <property type="entry name" value="PEROXYUREIDOACRYLATE/UREIDOACRYLATE AMIDOHYDROLASE-RELATED"/>
    <property type="match status" value="1"/>
</dbReference>
<dbReference type="SUPFAM" id="SSF52499">
    <property type="entry name" value="Isochorismatase-like hydrolases"/>
    <property type="match status" value="1"/>
</dbReference>
<dbReference type="AlphaFoldDB" id="A0A0M1N1Q8"/>